<dbReference type="RefSeq" id="WP_090169364.1">
    <property type="nucleotide sequence ID" value="NZ_FOFB01000014.1"/>
</dbReference>
<reference evidence="3" key="1">
    <citation type="submission" date="2016-10" db="EMBL/GenBank/DDBJ databases">
        <authorList>
            <person name="Varghese N."/>
            <person name="Submissions S."/>
        </authorList>
    </citation>
    <scope>NUCLEOTIDE SEQUENCE [LARGE SCALE GENOMIC DNA]</scope>
    <source>
        <strain evidence="3">DSM 24740</strain>
    </source>
</reference>
<dbReference type="STRING" id="478744.SAMN05444359_11479"/>
<accession>A0A1H9I847</accession>
<proteinExistence type="predicted"/>
<organism evidence="2 3">
    <name type="scientific">Neolewinella agarilytica</name>
    <dbReference type="NCBI Taxonomy" id="478744"/>
    <lineage>
        <taxon>Bacteria</taxon>
        <taxon>Pseudomonadati</taxon>
        <taxon>Bacteroidota</taxon>
        <taxon>Saprospiria</taxon>
        <taxon>Saprospirales</taxon>
        <taxon>Lewinellaceae</taxon>
        <taxon>Neolewinella</taxon>
    </lineage>
</organism>
<dbReference type="InParanoid" id="A0A1H9I847"/>
<evidence type="ECO:0000313" key="2">
    <source>
        <dbReference type="EMBL" id="SEQ70698.1"/>
    </source>
</evidence>
<gene>
    <name evidence="2" type="ORF">SAMN05444359_11479</name>
</gene>
<dbReference type="OrthoDB" id="834772at2"/>
<dbReference type="PROSITE" id="PS51257">
    <property type="entry name" value="PROKAR_LIPOPROTEIN"/>
    <property type="match status" value="1"/>
</dbReference>
<sequence>MTKFFASSKLLMLLLALTAVSFTSCDDDDDEILGIDLGDDGVLVLSSNTSGLVGVVDVEDSPLEIETFTAAGMDSDGIFYRDSDDIVYQVNRSNNTLVSYEDVLDDMDEDDGVQVESESSSDFTNGRGLAVVGRQYVVAQDASDANNNTNGFVIYEDTNDDGLNRLRTFTTSINTWGLQYIGDDMYAVVDNSDSIAIFNDFFGNADNAMIEPDSYIRIDGLVRTHGIQYDEDEDIMILTDVGDADSDSDGALFIIKNFSSFNGTTATAADYTKISGNNTLLGNPVDVDYDEDTDRIYVAERKRDGGLLLVFSANDTGDVAPTSSLEFAGISALWLNRD</sequence>
<name>A0A1H9I847_9BACT</name>
<feature type="chain" id="PRO_5011446230" evidence="1">
    <location>
        <begin position="26"/>
        <end position="338"/>
    </location>
</feature>
<dbReference type="EMBL" id="FOFB01000014">
    <property type="protein sequence ID" value="SEQ70698.1"/>
    <property type="molecule type" value="Genomic_DNA"/>
</dbReference>
<evidence type="ECO:0000313" key="3">
    <source>
        <dbReference type="Proteomes" id="UP000199021"/>
    </source>
</evidence>
<keyword evidence="1" id="KW-0732">Signal</keyword>
<dbReference type="AlphaFoldDB" id="A0A1H9I847"/>
<evidence type="ECO:0000256" key="1">
    <source>
        <dbReference type="SAM" id="SignalP"/>
    </source>
</evidence>
<keyword evidence="3" id="KW-1185">Reference proteome</keyword>
<protein>
    <submittedName>
        <fullName evidence="2">Uncharacterized protein</fullName>
    </submittedName>
</protein>
<feature type="signal peptide" evidence="1">
    <location>
        <begin position="1"/>
        <end position="25"/>
    </location>
</feature>
<dbReference type="Proteomes" id="UP000199021">
    <property type="component" value="Unassembled WGS sequence"/>
</dbReference>